<evidence type="ECO:0000256" key="2">
    <source>
        <dbReference type="ARBA" id="ARBA00023002"/>
    </source>
</evidence>
<sequence>MSGFHTCFYISFPEPSTPPKTSTPITDSWQVIHIAYLPSTSTTRQLTIHWASPSDMRLGFLGLGVMGTPMARNLAKKYPVMAWNRSPAKYASFKQTDAVSFAETPVKVVQSSDIIFVMLFNAPAIQSILTTDFKRALSDKVLVNTSSVSVEFSEFLDQEIRKAGGQFVEMPVSGSKVPAEEGHLVGMMAGDPDLAKTIKPYVEPITRSAVYCGPIGSGLKTKYAINSLLIALTVGLAESMNLAKAQGLDLEAFGKVVAASPMASAYSHIKVSKMLSQDWSPQASLKDCYNSTQLIQSAAISANVKSPLMDVCGNLYAQAMESALGEEDMIAIAKQIGDREG</sequence>
<evidence type="ECO:0000259" key="5">
    <source>
        <dbReference type="Pfam" id="PF03446"/>
    </source>
</evidence>
<dbReference type="InterPro" id="IPR002204">
    <property type="entry name" value="3-OH-isobutyrate_DH-rel_CS"/>
</dbReference>
<dbReference type="GO" id="GO:0016491">
    <property type="term" value="F:oxidoreductase activity"/>
    <property type="evidence" value="ECO:0007669"/>
    <property type="project" value="UniProtKB-KW"/>
</dbReference>
<dbReference type="GO" id="GO:0050661">
    <property type="term" value="F:NADP binding"/>
    <property type="evidence" value="ECO:0007669"/>
    <property type="project" value="InterPro"/>
</dbReference>
<evidence type="ECO:0000259" key="6">
    <source>
        <dbReference type="Pfam" id="PF14833"/>
    </source>
</evidence>
<dbReference type="EMBL" id="MNBE01000379">
    <property type="protein sequence ID" value="OKP10216.1"/>
    <property type="molecule type" value="Genomic_DNA"/>
</dbReference>
<dbReference type="GO" id="GO:0051287">
    <property type="term" value="F:NAD binding"/>
    <property type="evidence" value="ECO:0007669"/>
    <property type="project" value="InterPro"/>
</dbReference>
<dbReference type="Gene3D" id="3.40.50.720">
    <property type="entry name" value="NAD(P)-binding Rossmann-like Domain"/>
    <property type="match status" value="1"/>
</dbReference>
<dbReference type="InterPro" id="IPR015815">
    <property type="entry name" value="HIBADH-related"/>
</dbReference>
<dbReference type="InterPro" id="IPR051265">
    <property type="entry name" value="HIBADH-related_NP60_sf"/>
</dbReference>
<dbReference type="SUPFAM" id="SSF51735">
    <property type="entry name" value="NAD(P)-binding Rossmann-fold domains"/>
    <property type="match status" value="1"/>
</dbReference>
<evidence type="ECO:0000256" key="4">
    <source>
        <dbReference type="PIRSR" id="PIRSR000103-1"/>
    </source>
</evidence>
<comment type="similarity">
    <text evidence="1">Belongs to the HIBADH-related family. NP60 subfamily.</text>
</comment>
<feature type="domain" description="3-hydroxyisobutyrate dehydrogenase-like NAD-binding" evidence="6">
    <location>
        <begin position="216"/>
        <end position="334"/>
    </location>
</feature>
<evidence type="ECO:0000313" key="7">
    <source>
        <dbReference type="EMBL" id="OKP10216.1"/>
    </source>
</evidence>
<feature type="active site" evidence="4">
    <location>
        <position position="222"/>
    </location>
</feature>
<evidence type="ECO:0000256" key="3">
    <source>
        <dbReference type="ARBA" id="ARBA00023027"/>
    </source>
</evidence>
<keyword evidence="8" id="KW-1185">Reference proteome</keyword>
<dbReference type="SUPFAM" id="SSF48179">
    <property type="entry name" value="6-phosphogluconate dehydrogenase C-terminal domain-like"/>
    <property type="match status" value="1"/>
</dbReference>
<keyword evidence="3" id="KW-0520">NAD</keyword>
<reference evidence="7 8" key="1">
    <citation type="submission" date="2016-10" db="EMBL/GenBank/DDBJ databases">
        <title>Genome sequence of the ascomycete fungus Penicillium subrubescens.</title>
        <authorList>
            <person name="De Vries R.P."/>
            <person name="Peng M."/>
            <person name="Dilokpimol A."/>
            <person name="Hilden K."/>
            <person name="Makela M.R."/>
            <person name="Grigoriev I."/>
            <person name="Riley R."/>
            <person name="Granchi Z."/>
        </authorList>
    </citation>
    <scope>NUCLEOTIDE SEQUENCE [LARGE SCALE GENOMIC DNA]</scope>
    <source>
        <strain evidence="7 8">CBS 132785</strain>
    </source>
</reference>
<dbReference type="InterPro" id="IPR006115">
    <property type="entry name" value="6PGDH_NADP-bd"/>
</dbReference>
<dbReference type="Pfam" id="PF03446">
    <property type="entry name" value="NAD_binding_2"/>
    <property type="match status" value="1"/>
</dbReference>
<keyword evidence="2" id="KW-0560">Oxidoreductase</keyword>
<dbReference type="InterPro" id="IPR013328">
    <property type="entry name" value="6PGD_dom2"/>
</dbReference>
<dbReference type="InterPro" id="IPR029154">
    <property type="entry name" value="HIBADH-like_NADP-bd"/>
</dbReference>
<dbReference type="Gene3D" id="1.10.1040.10">
    <property type="entry name" value="N-(1-d-carboxylethyl)-l-norvaline Dehydrogenase, domain 2"/>
    <property type="match status" value="1"/>
</dbReference>
<dbReference type="OrthoDB" id="21615at2759"/>
<name>A0A1Q5UCK5_9EURO</name>
<accession>A0A1Q5UCK5</accession>
<dbReference type="Pfam" id="PF14833">
    <property type="entry name" value="NAD_binding_11"/>
    <property type="match status" value="1"/>
</dbReference>
<feature type="domain" description="6-phosphogluconate dehydrogenase NADP-binding" evidence="5">
    <location>
        <begin position="58"/>
        <end position="213"/>
    </location>
</feature>
<dbReference type="PANTHER" id="PTHR43580:SF2">
    <property type="entry name" value="CYTOKINE-LIKE NUCLEAR FACTOR N-PAC"/>
    <property type="match status" value="1"/>
</dbReference>
<dbReference type="STRING" id="1316194.A0A1Q5UCK5"/>
<dbReference type="PROSITE" id="PS00895">
    <property type="entry name" value="3_HYDROXYISOBUT_DH"/>
    <property type="match status" value="1"/>
</dbReference>
<dbReference type="InterPro" id="IPR008927">
    <property type="entry name" value="6-PGluconate_DH-like_C_sf"/>
</dbReference>
<organism evidence="7 8">
    <name type="scientific">Penicillium subrubescens</name>
    <dbReference type="NCBI Taxonomy" id="1316194"/>
    <lineage>
        <taxon>Eukaryota</taxon>
        <taxon>Fungi</taxon>
        <taxon>Dikarya</taxon>
        <taxon>Ascomycota</taxon>
        <taxon>Pezizomycotina</taxon>
        <taxon>Eurotiomycetes</taxon>
        <taxon>Eurotiomycetidae</taxon>
        <taxon>Eurotiales</taxon>
        <taxon>Aspergillaceae</taxon>
        <taxon>Penicillium</taxon>
    </lineage>
</organism>
<dbReference type="InterPro" id="IPR036291">
    <property type="entry name" value="NAD(P)-bd_dom_sf"/>
</dbReference>
<dbReference type="AlphaFoldDB" id="A0A1Q5UCK5"/>
<protein>
    <submittedName>
        <fullName evidence="7">Glyoxylate/succinic semialdehyde reductase 2, chloroplastic</fullName>
    </submittedName>
</protein>
<dbReference type="PIRSF" id="PIRSF000103">
    <property type="entry name" value="HIBADH"/>
    <property type="match status" value="1"/>
</dbReference>
<evidence type="ECO:0000256" key="1">
    <source>
        <dbReference type="ARBA" id="ARBA00007598"/>
    </source>
</evidence>
<dbReference type="Proteomes" id="UP000186955">
    <property type="component" value="Unassembled WGS sequence"/>
</dbReference>
<proteinExistence type="inferred from homology"/>
<evidence type="ECO:0000313" key="8">
    <source>
        <dbReference type="Proteomes" id="UP000186955"/>
    </source>
</evidence>
<gene>
    <name evidence="7" type="ORF">PENSUB_4390</name>
</gene>
<dbReference type="PANTHER" id="PTHR43580">
    <property type="entry name" value="OXIDOREDUCTASE GLYR1-RELATED"/>
    <property type="match status" value="1"/>
</dbReference>
<comment type="caution">
    <text evidence="7">The sequence shown here is derived from an EMBL/GenBank/DDBJ whole genome shotgun (WGS) entry which is preliminary data.</text>
</comment>